<proteinExistence type="predicted"/>
<accession>A0AAP4EZQ5</accession>
<evidence type="ECO:0000313" key="2">
    <source>
        <dbReference type="EMBL" id="MDI9243341.1"/>
    </source>
</evidence>
<organism evidence="2 3">
    <name type="scientific">Fusibacillus kribbianus</name>
    <dbReference type="NCBI Taxonomy" id="3044208"/>
    <lineage>
        <taxon>Bacteria</taxon>
        <taxon>Bacillati</taxon>
        <taxon>Bacillota</taxon>
        <taxon>Clostridia</taxon>
        <taxon>Lachnospirales</taxon>
        <taxon>Lachnospiraceae</taxon>
        <taxon>Fusibacillus</taxon>
    </lineage>
</organism>
<dbReference type="AlphaFoldDB" id="A0AAP4EZQ5"/>
<reference evidence="2 3" key="1">
    <citation type="submission" date="2023-05" db="EMBL/GenBank/DDBJ databases">
        <title>[ruminococcus] sp. nov., isolated from a pig farm feces dump.</title>
        <authorList>
            <person name="Chang Y.-H."/>
        </authorList>
    </citation>
    <scope>NUCLEOTIDE SEQUENCE [LARGE SCALE GENOMIC DNA]</scope>
    <source>
        <strain evidence="2 3">YH-rum2234</strain>
    </source>
</reference>
<comment type="caution">
    <text evidence="2">The sequence shown here is derived from an EMBL/GenBank/DDBJ whole genome shotgun (WGS) entry which is preliminary data.</text>
</comment>
<name>A0AAP4EZQ5_9FIRM</name>
<dbReference type="EMBL" id="JASGBQ010000031">
    <property type="protein sequence ID" value="MDI9243341.1"/>
    <property type="molecule type" value="Genomic_DNA"/>
</dbReference>
<feature type="compositionally biased region" description="Low complexity" evidence="1">
    <location>
        <begin position="247"/>
        <end position="257"/>
    </location>
</feature>
<gene>
    <name evidence="2" type="ORF">QJ036_12875</name>
</gene>
<feature type="compositionally biased region" description="Acidic residues" evidence="1">
    <location>
        <begin position="230"/>
        <end position="246"/>
    </location>
</feature>
<dbReference type="RefSeq" id="WP_283231765.1">
    <property type="nucleotide sequence ID" value="NZ_JASGBQ010000031.1"/>
</dbReference>
<feature type="compositionally biased region" description="Polar residues" evidence="1">
    <location>
        <begin position="258"/>
        <end position="281"/>
    </location>
</feature>
<sequence>MTNKEYPRLCGGTFMTLVLQALLQRKKAREHYKGESDKLNDPDVLVGLITVINPDYKDPGKAVLKTKANDYKSCKLSTGQYLPFGDKLAIGVFDQRVRNNYLAARNDMCIFVDSFIETGTKLQKDVRLVKALIDLIEQDDSINDSVEFMVGENGDAVRKDQLRNQKRVCLPSFLLGIWHFIVVNRKNNKVGQLTYDTWCPENGGGAREYEGSMGEDISIELDVYTLKAEDETEDTEQEAEVVEDQPEQNNQDNQNNQRGASGTGPNLQQINNPFTFIQNGDNNTQIGYIANQTIVKK</sequence>
<evidence type="ECO:0000313" key="3">
    <source>
        <dbReference type="Proteomes" id="UP001300383"/>
    </source>
</evidence>
<evidence type="ECO:0000256" key="1">
    <source>
        <dbReference type="SAM" id="MobiDB-lite"/>
    </source>
</evidence>
<protein>
    <submittedName>
        <fullName evidence="2">Uncharacterized protein</fullName>
    </submittedName>
</protein>
<dbReference type="Proteomes" id="UP001300383">
    <property type="component" value="Unassembled WGS sequence"/>
</dbReference>
<feature type="region of interest" description="Disordered" evidence="1">
    <location>
        <begin position="229"/>
        <end position="281"/>
    </location>
</feature>
<keyword evidence="3" id="KW-1185">Reference proteome</keyword>